<keyword evidence="2" id="KW-1185">Reference proteome</keyword>
<comment type="caution">
    <text evidence="1">The sequence shown here is derived from an EMBL/GenBank/DDBJ whole genome shotgun (WGS) entry which is preliminary data.</text>
</comment>
<dbReference type="EMBL" id="WOTB01000014">
    <property type="protein sequence ID" value="NHN85268.1"/>
    <property type="molecule type" value="Genomic_DNA"/>
</dbReference>
<organism evidence="1 2">
    <name type="scientific">Acetobacter musti</name>
    <dbReference type="NCBI Taxonomy" id="864732"/>
    <lineage>
        <taxon>Bacteria</taxon>
        <taxon>Pseudomonadati</taxon>
        <taxon>Pseudomonadota</taxon>
        <taxon>Alphaproteobacteria</taxon>
        <taxon>Acetobacterales</taxon>
        <taxon>Acetobacteraceae</taxon>
        <taxon>Acetobacter</taxon>
    </lineage>
</organism>
<name>A0ABX0JPA5_9PROT</name>
<proteinExistence type="predicted"/>
<protein>
    <submittedName>
        <fullName evidence="1">Uncharacterized protein</fullName>
    </submittedName>
</protein>
<dbReference type="Proteomes" id="UP000635278">
    <property type="component" value="Unassembled WGS sequence"/>
</dbReference>
<evidence type="ECO:0000313" key="1">
    <source>
        <dbReference type="EMBL" id="NHN85268.1"/>
    </source>
</evidence>
<gene>
    <name evidence="1" type="ORF">GOB93_11530</name>
</gene>
<dbReference type="RefSeq" id="WP_173583660.1">
    <property type="nucleotide sequence ID" value="NZ_WOTB01000014.1"/>
</dbReference>
<accession>A0ABX0JPA5</accession>
<evidence type="ECO:0000313" key="2">
    <source>
        <dbReference type="Proteomes" id="UP000635278"/>
    </source>
</evidence>
<reference evidence="1 2" key="1">
    <citation type="journal article" date="2020" name="Int. J. Syst. Evol. Microbiol.">
        <title>Novel acetic acid bacteria from cider fermentations: Acetobacter conturbans sp. nov. and Acetobacter fallax sp. nov.</title>
        <authorList>
            <person name="Sombolestani A.S."/>
            <person name="Cleenwerck I."/>
            <person name="Cnockaert M."/>
            <person name="Borremans W."/>
            <person name="Wieme A.D."/>
            <person name="De Vuyst L."/>
            <person name="Vandamme P."/>
        </authorList>
    </citation>
    <scope>NUCLEOTIDE SEQUENCE [LARGE SCALE GENOMIC DNA]</scope>
    <source>
        <strain evidence="1 2">LMG 30640</strain>
    </source>
</reference>
<sequence length="51" mass="5324">MQKLPPGFDIRKELAGISRVTPQNSSSIPPAIRALLIAPSPVSGQLTALSV</sequence>